<sequence>MENFIRKFIAVDPANVPTRRQDAAAPYPERTSRPALPDERFDGLARRVPARTGMGNPKGLQPRTRRPGASLPDASVRGRPSPPAFSPSLEAKFGLEIEVPSLHVTTGAGGDALRRGFILLERPHWKLECDRVAAGRYDLEFVTEPLASETEVRAAIREITAMTATIRARALAGNMTVRLKDVAPDARTDAVLHLNDARMPGRLQSTYGVGLDHVATLIDELLTRRQADGIRLKTRSVADFYALRTGEPLPPRACSFVRLVVMYLERAQGTAYTEGTVHVLFRMMARSDFCAAFSKLLSPREQEAVRALFLAPQTPPVQVPMMMEALHMHDPGQRVFAKPYRHHDANPDHRQRGPSVKDWLASTMMGREEGTLFKDLLSPPAGYPLHSGDHSIDYGMGAMGVDERQGLLLFEIRGAPYRPHTVTMNGQLARAVDNELGRAGRFNPALETSRRGPVSSAKYDLLVDADDVYHGLDELAQVMRARIETLDTGTWKYILPNIEHYAARLAKTRETIAQRSTSSWAQPLAQTMDELQERVYEVLLSGREGRMPDLVAQLAPLERTLARYEEALWRAGAKRG</sequence>
<name>A0ABT3ZHS8_9BURK</name>
<dbReference type="EMBL" id="JAPMXC010000001">
    <property type="protein sequence ID" value="MCY0386084.1"/>
    <property type="molecule type" value="Genomic_DNA"/>
</dbReference>
<dbReference type="Proteomes" id="UP001082899">
    <property type="component" value="Unassembled WGS sequence"/>
</dbReference>
<keyword evidence="3" id="KW-1185">Reference proteome</keyword>
<comment type="caution">
    <text evidence="2">The sequence shown here is derived from an EMBL/GenBank/DDBJ whole genome shotgun (WGS) entry which is preliminary data.</text>
</comment>
<organism evidence="2 3">
    <name type="scientific">Robbsia betulipollinis</name>
    <dbReference type="NCBI Taxonomy" id="2981849"/>
    <lineage>
        <taxon>Bacteria</taxon>
        <taxon>Pseudomonadati</taxon>
        <taxon>Pseudomonadota</taxon>
        <taxon>Betaproteobacteria</taxon>
        <taxon>Burkholderiales</taxon>
        <taxon>Burkholderiaceae</taxon>
        <taxon>Robbsia</taxon>
    </lineage>
</organism>
<gene>
    <name evidence="2" type="ORF">OVY01_02250</name>
</gene>
<evidence type="ECO:0000313" key="2">
    <source>
        <dbReference type="EMBL" id="MCY0386084.1"/>
    </source>
</evidence>
<proteinExistence type="predicted"/>
<dbReference type="RefSeq" id="WP_267845326.1">
    <property type="nucleotide sequence ID" value="NZ_JAPMXC010000001.1"/>
</dbReference>
<feature type="compositionally biased region" description="Basic and acidic residues" evidence="1">
    <location>
        <begin position="30"/>
        <end position="45"/>
    </location>
</feature>
<feature type="region of interest" description="Disordered" evidence="1">
    <location>
        <begin position="16"/>
        <end position="84"/>
    </location>
</feature>
<protein>
    <submittedName>
        <fullName evidence="2">Uncharacterized protein</fullName>
    </submittedName>
</protein>
<accession>A0ABT3ZHS8</accession>
<evidence type="ECO:0000256" key="1">
    <source>
        <dbReference type="SAM" id="MobiDB-lite"/>
    </source>
</evidence>
<evidence type="ECO:0000313" key="3">
    <source>
        <dbReference type="Proteomes" id="UP001082899"/>
    </source>
</evidence>
<reference evidence="2" key="1">
    <citation type="submission" date="2022-11" db="EMBL/GenBank/DDBJ databases">
        <title>Robbsia betulipollinis sp. nov., isolated from pollen of birch (Betula pendula).</title>
        <authorList>
            <person name="Shi H."/>
            <person name="Ambika Manirajan B."/>
            <person name="Ratering S."/>
            <person name="Geissler-Plaum R."/>
            <person name="Schnell S."/>
        </authorList>
    </citation>
    <scope>NUCLEOTIDE SEQUENCE</scope>
    <source>
        <strain evidence="2">Bb-Pol-6</strain>
    </source>
</reference>